<dbReference type="PANTHER" id="PTHR39937:SF1">
    <property type="entry name" value="ATP SYNTHASE PROTEIN 8"/>
    <property type="match status" value="1"/>
</dbReference>
<evidence type="ECO:0000256" key="5">
    <source>
        <dbReference type="ARBA" id="ARBA00022692"/>
    </source>
</evidence>
<evidence type="ECO:0000256" key="13">
    <source>
        <dbReference type="ARBA" id="ARBA00064647"/>
    </source>
</evidence>
<evidence type="ECO:0000256" key="14">
    <source>
        <dbReference type="RuleBase" id="RU003661"/>
    </source>
</evidence>
<gene>
    <name evidence="15" type="primary">ATPase8</name>
</gene>
<comment type="similarity">
    <text evidence="2 14">Belongs to the ATPase protein 8 family.</text>
</comment>
<dbReference type="AlphaFoldDB" id="A0A0B6VI35"/>
<evidence type="ECO:0000313" key="15">
    <source>
        <dbReference type="EMBL" id="BAQ20842.1"/>
    </source>
</evidence>
<dbReference type="InterPro" id="IPR050635">
    <property type="entry name" value="ATPase_protein_8"/>
</dbReference>
<evidence type="ECO:0000256" key="1">
    <source>
        <dbReference type="ARBA" id="ARBA00004304"/>
    </source>
</evidence>
<evidence type="ECO:0000256" key="4">
    <source>
        <dbReference type="ARBA" id="ARBA00022547"/>
    </source>
</evidence>
<dbReference type="GO" id="GO:0045259">
    <property type="term" value="C:proton-transporting ATP synthase complex"/>
    <property type="evidence" value="ECO:0007669"/>
    <property type="project" value="UniProtKB-KW"/>
</dbReference>
<protein>
    <recommendedName>
        <fullName evidence="14">ATP synthase complex subunit 8</fullName>
    </recommendedName>
</protein>
<dbReference type="PANTHER" id="PTHR39937">
    <property type="entry name" value="ATP SYNTHASE PROTEIN 8"/>
    <property type="match status" value="1"/>
</dbReference>
<reference evidence="15" key="1">
    <citation type="journal article" date="2016" name="BMC Genomics">
        <title>Structure and variation of the mitochondrial genome of fishes.</title>
        <authorList>
            <person name="Satoh T.P."/>
            <person name="Miya M."/>
            <person name="Mabuchi K."/>
            <person name="Nishida M."/>
        </authorList>
    </citation>
    <scope>NUCLEOTIDE SEQUENCE</scope>
</reference>
<keyword evidence="9 14" id="KW-0496">Mitochondrion</keyword>
<comment type="subunit">
    <text evidence="13">Component of the ATP synthase complex composed at least of ATP5F1A/subunit alpha, ATP5F1B/subunit beta, ATP5MC1/subunit c (homooctomer), MT-ATP6/subunit a, MT-ATP8/subunit 8, ATP5ME/subunit e, ATP5MF/subunit f, ATP5MG/subunit g, ATP5MK/subunit k, ATP5MJ/subunit j, ATP5F1C/subunit gamma, ATP5F1D/subunit delta, ATP5F1E/subunit epsilon, ATP5PF/subunit F6, ATP5PB/subunit b, ATP5PD/subunit d, ATP5PO/subunit OSCP. ATP synthase complex consists of a soluble F(1) head domain (subunits alpha(3) and beta(3)) - the catalytic core - and a membrane F(0) domain - the membrane proton channel (subunits c, a, 8, e, f, g, k and j). These two domains are linked by a central stalk (subunits gamma, delta, and epsilon) rotating inside the F1 region and a stationary peripheral stalk (subunits F6, b, d, and OSCP).</text>
</comment>
<evidence type="ECO:0000256" key="9">
    <source>
        <dbReference type="ARBA" id="ARBA00023128"/>
    </source>
</evidence>
<evidence type="ECO:0000256" key="3">
    <source>
        <dbReference type="ARBA" id="ARBA00022448"/>
    </source>
</evidence>
<dbReference type="GO" id="GO:0031966">
    <property type="term" value="C:mitochondrial membrane"/>
    <property type="evidence" value="ECO:0007669"/>
    <property type="project" value="UniProtKB-SubCell"/>
</dbReference>
<dbReference type="Pfam" id="PF00895">
    <property type="entry name" value="ATP-synt_8"/>
    <property type="match status" value="1"/>
</dbReference>
<evidence type="ECO:0000256" key="2">
    <source>
        <dbReference type="ARBA" id="ARBA00008892"/>
    </source>
</evidence>
<comment type="subcellular location">
    <subcellularLocation>
        <location evidence="1 14">Mitochondrion membrane</location>
        <topology evidence="1 14">Single-pass membrane protein</topology>
    </subcellularLocation>
</comment>
<keyword evidence="5 14" id="KW-0812">Transmembrane</keyword>
<keyword evidence="4 14" id="KW-0138">CF(0)</keyword>
<keyword evidence="6 14" id="KW-0375">Hydrogen ion transport</keyword>
<accession>A0A0B6VI35</accession>
<keyword evidence="10" id="KW-0472">Membrane</keyword>
<dbReference type="GO" id="GO:0015078">
    <property type="term" value="F:proton transmembrane transporter activity"/>
    <property type="evidence" value="ECO:0007669"/>
    <property type="project" value="InterPro"/>
</dbReference>
<keyword evidence="7" id="KW-1133">Transmembrane helix</keyword>
<organism evidence="15">
    <name type="scientific">Lobotes surinamensis</name>
    <name type="common">Atlantic tripletail</name>
    <dbReference type="NCBI Taxonomy" id="463596"/>
    <lineage>
        <taxon>Eukaryota</taxon>
        <taxon>Metazoa</taxon>
        <taxon>Chordata</taxon>
        <taxon>Craniata</taxon>
        <taxon>Vertebrata</taxon>
        <taxon>Euteleostomi</taxon>
        <taxon>Actinopterygii</taxon>
        <taxon>Neopterygii</taxon>
        <taxon>Teleostei</taxon>
        <taxon>Neoteleostei</taxon>
        <taxon>Acanthomorphata</taxon>
        <taxon>Eupercaria</taxon>
        <taxon>Lobotiformes</taxon>
        <taxon>Lobotidae</taxon>
        <taxon>Lobotes</taxon>
    </lineage>
</organism>
<evidence type="ECO:0000256" key="6">
    <source>
        <dbReference type="ARBA" id="ARBA00022781"/>
    </source>
</evidence>
<dbReference type="EMBL" id="AB355912">
    <property type="protein sequence ID" value="BAQ20842.1"/>
    <property type="molecule type" value="Genomic_DNA"/>
</dbReference>
<evidence type="ECO:0000256" key="7">
    <source>
        <dbReference type="ARBA" id="ARBA00022989"/>
    </source>
</evidence>
<evidence type="ECO:0000256" key="11">
    <source>
        <dbReference type="ARBA" id="ARBA00023310"/>
    </source>
</evidence>
<dbReference type="InterPro" id="IPR001421">
    <property type="entry name" value="ATP8_metazoa"/>
</dbReference>
<keyword evidence="11" id="KW-0066">ATP synthesis</keyword>
<evidence type="ECO:0000256" key="8">
    <source>
        <dbReference type="ARBA" id="ARBA00023065"/>
    </source>
</evidence>
<sequence length="55" mass="6552">MPQLNPTPWLLTFIFSWVTFLTILTAKVLAHQFPTEPSLQNKKTLDLESWTWPWH</sequence>
<proteinExistence type="inferred from homology"/>
<evidence type="ECO:0000256" key="12">
    <source>
        <dbReference type="ARBA" id="ARBA00053067"/>
    </source>
</evidence>
<evidence type="ECO:0000256" key="10">
    <source>
        <dbReference type="ARBA" id="ARBA00023136"/>
    </source>
</evidence>
<comment type="function">
    <text evidence="12">Subunit 8, of the mitochondrial membrane ATP synthase complex (F(1)F(0) ATP synthase or Complex V) that produces ATP from ADP in the presence of a proton gradient across the membrane which is generated by electron transport complexes of the respiratory chain. ATP synthase complex consist of a soluble F(1) head domain - the catalytic core - and a membrane F(1) domain - the membrane proton channel. These two domains are linked by a central stalk rotating inside the F(1) region and a stationary peripheral stalk. During catalysis, ATP synthesis in the catalytic domain of F(1) is coupled via a rotary mechanism of the central stalk subunits to proton translocation. In vivo, can only synthesize ATP although its ATP hydrolase activity can be activated artificially in vitro. Part of the complex F(0) domain.</text>
</comment>
<keyword evidence="3 14" id="KW-0813">Transport</keyword>
<dbReference type="GO" id="GO:0015986">
    <property type="term" value="P:proton motive force-driven ATP synthesis"/>
    <property type="evidence" value="ECO:0007669"/>
    <property type="project" value="InterPro"/>
</dbReference>
<keyword evidence="8 14" id="KW-0406">Ion transport</keyword>
<geneLocation type="mitochondrion" evidence="15"/>
<name>A0A0B6VI35_9TELE</name>